<dbReference type="RefSeq" id="WP_123040549.1">
    <property type="nucleotide sequence ID" value="NZ_CP033433.1"/>
</dbReference>
<gene>
    <name evidence="5" type="ORF">EAV92_07870</name>
</gene>
<evidence type="ECO:0000256" key="1">
    <source>
        <dbReference type="ARBA" id="ARBA00001946"/>
    </source>
</evidence>
<evidence type="ECO:0000259" key="4">
    <source>
        <dbReference type="PROSITE" id="PS51462"/>
    </source>
</evidence>
<dbReference type="InterPro" id="IPR020476">
    <property type="entry name" value="Nudix_hydrolase"/>
</dbReference>
<dbReference type="Proteomes" id="UP000269097">
    <property type="component" value="Chromosome"/>
</dbReference>
<evidence type="ECO:0000313" key="5">
    <source>
        <dbReference type="EMBL" id="AYQ72489.1"/>
    </source>
</evidence>
<dbReference type="PROSITE" id="PS51462">
    <property type="entry name" value="NUDIX"/>
    <property type="match status" value="1"/>
</dbReference>
<keyword evidence="6" id="KW-1185">Reference proteome</keyword>
<dbReference type="InterPro" id="IPR015797">
    <property type="entry name" value="NUDIX_hydrolase-like_dom_sf"/>
</dbReference>
<dbReference type="PANTHER" id="PTHR43046">
    <property type="entry name" value="GDP-MANNOSE MANNOSYL HYDROLASE"/>
    <property type="match status" value="1"/>
</dbReference>
<feature type="domain" description="Nudix hydrolase" evidence="4">
    <location>
        <begin position="19"/>
        <end position="150"/>
    </location>
</feature>
<dbReference type="KEGG" id="coh:EAV92_07870"/>
<dbReference type="Pfam" id="PF00293">
    <property type="entry name" value="NUDIX"/>
    <property type="match status" value="1"/>
</dbReference>
<name>A0A3G3JYA4_9BACL</name>
<organism evidence="5 6">
    <name type="scientific">Cohnella candidum</name>
    <dbReference type="NCBI Taxonomy" id="2674991"/>
    <lineage>
        <taxon>Bacteria</taxon>
        <taxon>Bacillati</taxon>
        <taxon>Bacillota</taxon>
        <taxon>Bacilli</taxon>
        <taxon>Bacillales</taxon>
        <taxon>Paenibacillaceae</taxon>
        <taxon>Cohnella</taxon>
    </lineage>
</organism>
<sequence>MSMSEYYKYLRNKFGSELIFMPAVVGIIRNEYDEILFGRKHEEDTWGLIAGAIEIGETPSEAVIREVFEETGLVVLPEKIIGIFGGEKHRFTYRNGHKVEYITTVFECRVVGGTLKPNNDEIKELKYFKDTDIPEIQNPYPKEIYIKDYSERAIFE</sequence>
<comment type="cofactor">
    <cofactor evidence="1">
        <name>Mg(2+)</name>
        <dbReference type="ChEBI" id="CHEBI:18420"/>
    </cofactor>
</comment>
<evidence type="ECO:0000256" key="2">
    <source>
        <dbReference type="ARBA" id="ARBA00022801"/>
    </source>
</evidence>
<dbReference type="PANTHER" id="PTHR43046:SF2">
    <property type="entry name" value="8-OXO-DGTP DIPHOSPHATASE-RELATED"/>
    <property type="match status" value="1"/>
</dbReference>
<reference evidence="5 6" key="1">
    <citation type="submission" date="2018-10" db="EMBL/GenBank/DDBJ databases">
        <title>Genome Sequence of Cohnella sp.</title>
        <authorList>
            <person name="Srinivasan S."/>
            <person name="Kim M.K."/>
        </authorList>
    </citation>
    <scope>NUCLEOTIDE SEQUENCE [LARGE SCALE GENOMIC DNA]</scope>
    <source>
        <strain evidence="5 6">18JY8-7</strain>
    </source>
</reference>
<dbReference type="Gene3D" id="3.90.79.10">
    <property type="entry name" value="Nucleoside Triphosphate Pyrophosphohydrolase"/>
    <property type="match status" value="1"/>
</dbReference>
<dbReference type="GO" id="GO:0016787">
    <property type="term" value="F:hydrolase activity"/>
    <property type="evidence" value="ECO:0007669"/>
    <property type="project" value="UniProtKB-KW"/>
</dbReference>
<proteinExistence type="inferred from homology"/>
<keyword evidence="2 3" id="KW-0378">Hydrolase</keyword>
<comment type="similarity">
    <text evidence="3">Belongs to the Nudix hydrolase family.</text>
</comment>
<dbReference type="AlphaFoldDB" id="A0A3G3JYA4"/>
<protein>
    <submittedName>
        <fullName evidence="5">NUDIX domain-containing protein</fullName>
    </submittedName>
</protein>
<dbReference type="PRINTS" id="PR00502">
    <property type="entry name" value="NUDIXFAMILY"/>
</dbReference>
<dbReference type="SUPFAM" id="SSF55811">
    <property type="entry name" value="Nudix"/>
    <property type="match status" value="1"/>
</dbReference>
<dbReference type="EMBL" id="CP033433">
    <property type="protein sequence ID" value="AYQ72489.1"/>
    <property type="molecule type" value="Genomic_DNA"/>
</dbReference>
<dbReference type="InterPro" id="IPR000086">
    <property type="entry name" value="NUDIX_hydrolase_dom"/>
</dbReference>
<evidence type="ECO:0000256" key="3">
    <source>
        <dbReference type="RuleBase" id="RU003476"/>
    </source>
</evidence>
<accession>A0A3G3JYA4</accession>
<dbReference type="InterPro" id="IPR020084">
    <property type="entry name" value="NUDIX_hydrolase_CS"/>
</dbReference>
<dbReference type="PROSITE" id="PS00893">
    <property type="entry name" value="NUDIX_BOX"/>
    <property type="match status" value="1"/>
</dbReference>
<evidence type="ECO:0000313" key="6">
    <source>
        <dbReference type="Proteomes" id="UP000269097"/>
    </source>
</evidence>